<dbReference type="EnsemblMetazoa" id="AMIN014382-RA">
    <property type="protein sequence ID" value="AMIN014382-PA"/>
    <property type="gene ID" value="AMIN014382"/>
</dbReference>
<keyword evidence="3" id="KW-1185">Reference proteome</keyword>
<reference evidence="2" key="2">
    <citation type="submission" date="2020-05" db="UniProtKB">
        <authorList>
            <consortium name="EnsemblMetazoa"/>
        </authorList>
    </citation>
    <scope>IDENTIFICATION</scope>
    <source>
        <strain evidence="2">MINIMUS1</strain>
    </source>
</reference>
<feature type="transmembrane region" description="Helical" evidence="1">
    <location>
        <begin position="83"/>
        <end position="100"/>
    </location>
</feature>
<dbReference type="VEuPathDB" id="VectorBase:AMIN014382"/>
<organism evidence="2 3">
    <name type="scientific">Anopheles minimus</name>
    <dbReference type="NCBI Taxonomy" id="112268"/>
    <lineage>
        <taxon>Eukaryota</taxon>
        <taxon>Metazoa</taxon>
        <taxon>Ecdysozoa</taxon>
        <taxon>Arthropoda</taxon>
        <taxon>Hexapoda</taxon>
        <taxon>Insecta</taxon>
        <taxon>Pterygota</taxon>
        <taxon>Neoptera</taxon>
        <taxon>Endopterygota</taxon>
        <taxon>Diptera</taxon>
        <taxon>Nematocera</taxon>
        <taxon>Culicoidea</taxon>
        <taxon>Culicidae</taxon>
        <taxon>Anophelinae</taxon>
        <taxon>Anopheles</taxon>
    </lineage>
</organism>
<dbReference type="AlphaFoldDB" id="A0A182WNV7"/>
<keyword evidence="1" id="KW-0812">Transmembrane</keyword>
<evidence type="ECO:0000256" key="1">
    <source>
        <dbReference type="SAM" id="Phobius"/>
    </source>
</evidence>
<dbReference type="Proteomes" id="UP000075920">
    <property type="component" value="Unassembled WGS sequence"/>
</dbReference>
<protein>
    <submittedName>
        <fullName evidence="2">Uncharacterized protein</fullName>
    </submittedName>
</protein>
<sequence>MKSGQQELEMSLTYIDPYEGHTTLELQRIHQNLKRNITNQLINNERKFSYVKPQNISKHHVNPQSKKQWLSCRNIFDVNSHTLTMALGIAALLVLYRIIFAQNCNCLCSRPICYGTYSRFWYYIKSLVGFEDTLRY</sequence>
<keyword evidence="1" id="KW-0472">Membrane</keyword>
<proteinExistence type="predicted"/>
<evidence type="ECO:0000313" key="2">
    <source>
        <dbReference type="EnsemblMetazoa" id="AMIN014382-PA"/>
    </source>
</evidence>
<keyword evidence="1" id="KW-1133">Transmembrane helix</keyword>
<accession>A0A182WNV7</accession>
<evidence type="ECO:0000313" key="3">
    <source>
        <dbReference type="Proteomes" id="UP000075920"/>
    </source>
</evidence>
<name>A0A182WNV7_9DIPT</name>
<reference evidence="3" key="1">
    <citation type="submission" date="2013-03" db="EMBL/GenBank/DDBJ databases">
        <title>The Genome Sequence of Anopheles minimus MINIMUS1.</title>
        <authorList>
            <consortium name="The Broad Institute Genomics Platform"/>
            <person name="Neafsey D.E."/>
            <person name="Walton C."/>
            <person name="Walker B."/>
            <person name="Young S.K."/>
            <person name="Zeng Q."/>
            <person name="Gargeya S."/>
            <person name="Fitzgerald M."/>
            <person name="Haas B."/>
            <person name="Abouelleil A."/>
            <person name="Allen A.W."/>
            <person name="Alvarado L."/>
            <person name="Arachchi H.M."/>
            <person name="Berlin A.M."/>
            <person name="Chapman S.B."/>
            <person name="Gainer-Dewar J."/>
            <person name="Goldberg J."/>
            <person name="Griggs A."/>
            <person name="Gujja S."/>
            <person name="Hansen M."/>
            <person name="Howarth C."/>
            <person name="Imamovic A."/>
            <person name="Ireland A."/>
            <person name="Larimer J."/>
            <person name="McCowan C."/>
            <person name="Murphy C."/>
            <person name="Pearson M."/>
            <person name="Poon T.W."/>
            <person name="Priest M."/>
            <person name="Roberts A."/>
            <person name="Saif S."/>
            <person name="Shea T."/>
            <person name="Sisk P."/>
            <person name="Sykes S."/>
            <person name="Wortman J."/>
            <person name="Nusbaum C."/>
            <person name="Birren B."/>
        </authorList>
    </citation>
    <scope>NUCLEOTIDE SEQUENCE [LARGE SCALE GENOMIC DNA]</scope>
    <source>
        <strain evidence="3">MINIMUS1</strain>
    </source>
</reference>